<sequence length="280" mass="30042">MVKAPRHILAAISDEPSALHGVRFISRFLRVTDDIAVTLLFVVPKPPDVENPGRFLTSSLARGKFSLDQAARLLVEAGFPSESVEQKNLFARRSKPAELAAEAVRGLYDAVVLGRRGHAWLMDLVEGSVSSDIVDTGLRVPVWIARMPGEDRTGVLACLDDSEQAFGMVDHVGFLLARESQPITLFSVLDPGHEDHARADALFKRAVGMLEQHGVGVERIHTKTVASANPAKAILAEAADGHYAAVGVGRTGENKGTLFMGSVSTTLLKELTGAALLVHQ</sequence>
<comment type="similarity">
    <text evidence="1">Belongs to the universal stress protein A family.</text>
</comment>
<dbReference type="EMBL" id="QMIF01000014">
    <property type="protein sequence ID" value="TVM31749.1"/>
    <property type="molecule type" value="Genomic_DNA"/>
</dbReference>
<reference evidence="3 6" key="2">
    <citation type="submission" date="2019-04" db="EMBL/GenBank/DDBJ databases">
        <title>Isolation and culture of sulfate reducing bacteria from the cold seep of the South China Sea.</title>
        <authorList>
            <person name="Sun C."/>
            <person name="Liu R."/>
        </authorList>
    </citation>
    <scope>NUCLEOTIDE SEQUENCE [LARGE SCALE GENOMIC DNA]</scope>
    <source>
        <strain evidence="3 6">CS1</strain>
    </source>
</reference>
<protein>
    <submittedName>
        <fullName evidence="3 4">Universal stress protein</fullName>
    </submittedName>
</protein>
<dbReference type="AlphaFoldDB" id="A0A6P1ZC84"/>
<name>A0A6P1ZC84_9BACT</name>
<dbReference type="Pfam" id="PF00582">
    <property type="entry name" value="Usp"/>
    <property type="match status" value="2"/>
</dbReference>
<evidence type="ECO:0000313" key="6">
    <source>
        <dbReference type="Proteomes" id="UP000503251"/>
    </source>
</evidence>
<evidence type="ECO:0000313" key="4">
    <source>
        <dbReference type="EMBL" id="TVM31749.1"/>
    </source>
</evidence>
<dbReference type="InterPro" id="IPR014729">
    <property type="entry name" value="Rossmann-like_a/b/a_fold"/>
</dbReference>
<evidence type="ECO:0000259" key="2">
    <source>
        <dbReference type="Pfam" id="PF00582"/>
    </source>
</evidence>
<dbReference type="Gene3D" id="3.40.50.620">
    <property type="entry name" value="HUPs"/>
    <property type="match status" value="2"/>
</dbReference>
<dbReference type="PANTHER" id="PTHR46268:SF6">
    <property type="entry name" value="UNIVERSAL STRESS PROTEIN UP12"/>
    <property type="match status" value="1"/>
</dbReference>
<dbReference type="RefSeq" id="WP_144306707.1">
    <property type="nucleotide sequence ID" value="NZ_CP039543.1"/>
</dbReference>
<organism evidence="4 5">
    <name type="scientific">Oceanidesulfovibrio marinus</name>
    <dbReference type="NCBI Taxonomy" id="370038"/>
    <lineage>
        <taxon>Bacteria</taxon>
        <taxon>Pseudomonadati</taxon>
        <taxon>Thermodesulfobacteriota</taxon>
        <taxon>Desulfovibrionia</taxon>
        <taxon>Desulfovibrionales</taxon>
        <taxon>Desulfovibrionaceae</taxon>
        <taxon>Oceanidesulfovibrio</taxon>
    </lineage>
</organism>
<feature type="domain" description="UspA" evidence="2">
    <location>
        <begin position="155"/>
        <end position="278"/>
    </location>
</feature>
<evidence type="ECO:0000256" key="1">
    <source>
        <dbReference type="ARBA" id="ARBA00008791"/>
    </source>
</evidence>
<evidence type="ECO:0000313" key="5">
    <source>
        <dbReference type="Proteomes" id="UP000434052"/>
    </source>
</evidence>
<keyword evidence="6" id="KW-1185">Reference proteome</keyword>
<dbReference type="Proteomes" id="UP000503251">
    <property type="component" value="Chromosome"/>
</dbReference>
<accession>A0A6P1ZC84</accession>
<dbReference type="PANTHER" id="PTHR46268">
    <property type="entry name" value="STRESS RESPONSE PROTEIN NHAX"/>
    <property type="match status" value="1"/>
</dbReference>
<reference evidence="4 5" key="1">
    <citation type="submission" date="2018-06" db="EMBL/GenBank/DDBJ databases">
        <title>Complete genome of Desulfovibrio marinus P48SEP.</title>
        <authorList>
            <person name="Crispim J.S."/>
            <person name="Vidigal P.M.P."/>
            <person name="Silva L.C.F."/>
            <person name="Araujo L.C."/>
            <person name="Laguardia C.N."/>
            <person name="Dias R.S."/>
            <person name="Sousa M.P."/>
            <person name="Paula S.O."/>
            <person name="Silva C."/>
        </authorList>
    </citation>
    <scope>NUCLEOTIDE SEQUENCE [LARGE SCALE GENOMIC DNA]</scope>
    <source>
        <strain evidence="4 5">P48SEP</strain>
    </source>
</reference>
<feature type="domain" description="UspA" evidence="2">
    <location>
        <begin position="6"/>
        <end position="144"/>
    </location>
</feature>
<dbReference type="Proteomes" id="UP000434052">
    <property type="component" value="Unassembled WGS sequence"/>
</dbReference>
<evidence type="ECO:0000313" key="3">
    <source>
        <dbReference type="EMBL" id="QJT11070.1"/>
    </source>
</evidence>
<dbReference type="CDD" id="cd00293">
    <property type="entry name" value="USP-like"/>
    <property type="match status" value="2"/>
</dbReference>
<dbReference type="InterPro" id="IPR006016">
    <property type="entry name" value="UspA"/>
</dbReference>
<dbReference type="EMBL" id="CP039543">
    <property type="protein sequence ID" value="QJT11070.1"/>
    <property type="molecule type" value="Genomic_DNA"/>
</dbReference>
<gene>
    <name evidence="4" type="ORF">DQK91_17600</name>
    <name evidence="3" type="ORF">E8L03_20075</name>
</gene>
<dbReference type="SUPFAM" id="SSF52402">
    <property type="entry name" value="Adenine nucleotide alpha hydrolases-like"/>
    <property type="match status" value="2"/>
</dbReference>
<dbReference type="OrthoDB" id="5430193at2"/>
<proteinExistence type="inferred from homology"/>